<feature type="compositionally biased region" description="Polar residues" evidence="1">
    <location>
        <begin position="270"/>
        <end position="289"/>
    </location>
</feature>
<feature type="region of interest" description="Disordered" evidence="1">
    <location>
        <begin position="1120"/>
        <end position="1211"/>
    </location>
</feature>
<dbReference type="VEuPathDB" id="FungiDB:PSTT_09606"/>
<keyword evidence="2" id="KW-1133">Transmembrane helix</keyword>
<feature type="transmembrane region" description="Helical" evidence="2">
    <location>
        <begin position="1328"/>
        <end position="1344"/>
    </location>
</feature>
<feature type="compositionally biased region" description="Polar residues" evidence="1">
    <location>
        <begin position="233"/>
        <end position="252"/>
    </location>
</feature>
<feature type="chain" id="PRO_5015720291" description="ER transporter 6TM N-terminal domain-containing protein" evidence="3">
    <location>
        <begin position="24"/>
        <end position="1634"/>
    </location>
</feature>
<feature type="compositionally biased region" description="Polar residues" evidence="1">
    <location>
        <begin position="1201"/>
        <end position="1211"/>
    </location>
</feature>
<feature type="region of interest" description="Disordered" evidence="1">
    <location>
        <begin position="115"/>
        <end position="182"/>
    </location>
</feature>
<feature type="compositionally biased region" description="Low complexity" evidence="1">
    <location>
        <begin position="258"/>
        <end position="269"/>
    </location>
</feature>
<organism evidence="4 5">
    <name type="scientific">Puccinia striiformis</name>
    <dbReference type="NCBI Taxonomy" id="27350"/>
    <lineage>
        <taxon>Eukaryota</taxon>
        <taxon>Fungi</taxon>
        <taxon>Dikarya</taxon>
        <taxon>Basidiomycota</taxon>
        <taxon>Pucciniomycotina</taxon>
        <taxon>Pucciniomycetes</taxon>
        <taxon>Pucciniales</taxon>
        <taxon>Pucciniaceae</taxon>
        <taxon>Puccinia</taxon>
    </lineage>
</organism>
<feature type="compositionally biased region" description="Polar residues" evidence="1">
    <location>
        <begin position="1091"/>
        <end position="1100"/>
    </location>
</feature>
<feature type="transmembrane region" description="Helical" evidence="2">
    <location>
        <begin position="666"/>
        <end position="684"/>
    </location>
</feature>
<keyword evidence="3" id="KW-0732">Signal</keyword>
<dbReference type="PANTHER" id="PTHR37994">
    <property type="entry name" value="ARAE_2_N DOMAIN-CONTAINING PROTEIN-RELATED"/>
    <property type="match status" value="1"/>
</dbReference>
<feature type="compositionally biased region" description="Low complexity" evidence="1">
    <location>
        <begin position="392"/>
        <end position="404"/>
    </location>
</feature>
<feature type="compositionally biased region" description="Pro residues" evidence="1">
    <location>
        <begin position="468"/>
        <end position="487"/>
    </location>
</feature>
<dbReference type="OrthoDB" id="68611at2759"/>
<dbReference type="PANTHER" id="PTHR37994:SF3">
    <property type="entry name" value="ER TRANSPORTER 6TM N-TERMINAL DOMAIN-CONTAINING PROTEIN"/>
    <property type="match status" value="1"/>
</dbReference>
<proteinExistence type="predicted"/>
<feature type="region of interest" description="Disordered" evidence="1">
    <location>
        <begin position="1080"/>
        <end position="1105"/>
    </location>
</feature>
<reference evidence="4 5" key="1">
    <citation type="submission" date="2017-12" db="EMBL/GenBank/DDBJ databases">
        <title>Gene loss provides genomic basis for host adaptation in cereal stripe rust fungi.</title>
        <authorList>
            <person name="Xia C."/>
        </authorList>
    </citation>
    <scope>NUCLEOTIDE SEQUENCE [LARGE SCALE GENOMIC DNA]</scope>
    <source>
        <strain evidence="4 5">93TX-2</strain>
    </source>
</reference>
<dbReference type="EMBL" id="PKSM01000079">
    <property type="protein sequence ID" value="POW16583.1"/>
    <property type="molecule type" value="Genomic_DNA"/>
</dbReference>
<protein>
    <recommendedName>
        <fullName evidence="6">ER transporter 6TM N-terminal domain-containing protein</fullName>
    </recommendedName>
</protein>
<feature type="compositionally biased region" description="Polar residues" evidence="1">
    <location>
        <begin position="1146"/>
        <end position="1174"/>
    </location>
</feature>
<feature type="transmembrane region" description="Helical" evidence="2">
    <location>
        <begin position="1272"/>
        <end position="1292"/>
    </location>
</feature>
<feature type="compositionally biased region" description="Pro residues" evidence="1">
    <location>
        <begin position="338"/>
        <end position="351"/>
    </location>
</feature>
<feature type="transmembrane region" description="Helical" evidence="2">
    <location>
        <begin position="1364"/>
        <end position="1382"/>
    </location>
</feature>
<feature type="region of interest" description="Disordered" evidence="1">
    <location>
        <begin position="232"/>
        <end position="294"/>
    </location>
</feature>
<feature type="compositionally biased region" description="Basic and acidic residues" evidence="1">
    <location>
        <begin position="136"/>
        <end position="146"/>
    </location>
</feature>
<dbReference type="Proteomes" id="UP000238274">
    <property type="component" value="Unassembled WGS sequence"/>
</dbReference>
<evidence type="ECO:0000313" key="4">
    <source>
        <dbReference type="EMBL" id="POW16583.1"/>
    </source>
</evidence>
<evidence type="ECO:0000256" key="3">
    <source>
        <dbReference type="SAM" id="SignalP"/>
    </source>
</evidence>
<dbReference type="VEuPathDB" id="FungiDB:PSTT_09607"/>
<feature type="transmembrane region" description="Helical" evidence="2">
    <location>
        <begin position="1245"/>
        <end position="1266"/>
    </location>
</feature>
<keyword evidence="2" id="KW-0812">Transmembrane</keyword>
<sequence>MFFMQFSRSIFSLLLITAYSASGSRFKSRRYASCPNSSEFLWRRVLIEIVYLDWLLVTHKWQAIKSLEWTDAPKLSVAIFFEKSLPLWSQTNPGIKGSTREQLIAVAGYLGNERQNFPPTNRQHVIGTQASNHLRSYRDSEKRDTLSGRGQGSANPREKTLRARSVPAADSQNATEKKDANSVVNGNLAATKLEVESADSSNQILAKTTQDIKNLSTALKQLTVVLKDLTSAPGLQTGASPSETTRESQQVQPPKIASGTPSTSLSSTGNRPDNTTAEAAQNSTITVNGPSVIVSDDSQVNGTVAGQDAIKPADNVAKNATPEPAIDPQPVDAKPAPGINPPPSSPTPDPSPKLDLAPTPDQLKPDSGTAADNKPKAEELAGIPTAVPPPAAVSTPPAVSATAPVPAPPSAPPTVPPPTTVPAPTPDPLNPGSGATANTTSKAEQLAGIASLGDTSPKPDPSLKTDPVPTPEPSPGAPAPTPNPSPTPDSLKPNPGATEEIKPKPEELAGLPSPGGDAKTGTPPEVKPEVKEPKVNPQKAKKGEKSKKPENGDKKNSDGSNGILISPKSLGKCKNPKILVKSAKSLLYVPEDTKTFKSPQSSSLKSVTQGICNTLANNCGLEKSDDILKKCTELSATVGDSPDTGSGADKWNSAVVHFYSTLKGSLAYVLCLVLLFLDPFRGLLEFPAAGGSAILFCIAAFPGKSVGACMLGLILGLAGIVLGTLNFFVLAQLASYPTLQAIVFFLMVYRYMISYLQSYCWGAAIAFAVNILVLPHSAEKEFRLALVDALDHVKTLAYLIDKTYRFVITEDEKLIRDNLVDSIRAELDRLDGKLMEIIPEVNYSKWSLKDYRQMLQLAKSMNRSLVTAHSSLIQINQIRSDTFQENFLLSSWRDMGLLRKQVFIALTEIQKALAMGPMLASLEQKQYEWLEEELAHNTINPPTDLEESCAHGEEAPLFSPQSGSSGFKIDSRRGLSMGHVATEEELSSPIQFVNPADGQRSQHTSDGQLYSSYARAEPKSSTIPPASSNTHIYDPVSELIQIHWQSFQGIQHRRINEIMLFGNFDHRQKEVLRSGISRLSFSGSIKPPSETPSVQSSRQAGSEIDASSIIPCDSLIINRAPSIDSSSDEARTDDSTLGSMEGPIALNSSGDLRPTGTTSILQGQVESTSTSSKLFSDDPGRGGPGSEGEHHHIRSGCRHLSGSQDNKAGIGPTSTGSNSIYAFKLSCALTVLATLFLADKTRKFAIDYGLTAAILTAAVGLTPTLGQTWLSFISQLIGQSSGIVYGTIMVKLFSDLGGYRYNPYGLVAALALFSLPMSHILYTKPHLFVIPFLALNSAGGLVYIQDINQHQPFDSPGLRMGKSLVCLFIAILVVTCVQMFVLRNPAKHTLRSSVAKLIHRNSTYALLINSFIKSVVTSDPSIRPSSQTISQVNAYLIQLEDQLQKDILALLPLIRFAGIEPSLGKASIYRGGIPQHPKTLINLAAVLFGISRANQAILDRNREARIAMGGAPFSELVLTEFAEVLKPQRQRASHRIASNFHLCTASLKAKLPLPTIDTHPPSTQQFSRQMLHDAVRLSAHLVQSPGGIAILQDDELTRYWTYILSTSGILVQLDRIRQSCHIILGTIGEGEDLV</sequence>
<evidence type="ECO:0000256" key="1">
    <source>
        <dbReference type="SAM" id="MobiDB-lite"/>
    </source>
</evidence>
<reference evidence="5" key="2">
    <citation type="journal article" date="2018" name="BMC Genomics">
        <title>Genomic insights into host adaptation between the wheat stripe rust pathogen (Puccinia striiformis f. sp. tritici) and the barley stripe rust pathogen (Puccinia striiformis f. sp. hordei).</title>
        <authorList>
            <person name="Xia C."/>
            <person name="Wang M."/>
            <person name="Yin C."/>
            <person name="Cornejo O.E."/>
            <person name="Hulbert S.H."/>
            <person name="Chen X."/>
        </authorList>
    </citation>
    <scope>NUCLEOTIDE SEQUENCE [LARGE SCALE GENOMIC DNA]</scope>
    <source>
        <strain evidence="5">93TX-2</strain>
    </source>
</reference>
<feature type="transmembrane region" description="Helical" evidence="2">
    <location>
        <begin position="705"/>
        <end position="728"/>
    </location>
</feature>
<keyword evidence="5" id="KW-1185">Reference proteome</keyword>
<gene>
    <name evidence="4" type="ORF">PSHT_06614</name>
</gene>
<feature type="signal peptide" evidence="3">
    <location>
        <begin position="1"/>
        <end position="23"/>
    </location>
</feature>
<evidence type="ECO:0000256" key="2">
    <source>
        <dbReference type="SAM" id="Phobius"/>
    </source>
</evidence>
<feature type="compositionally biased region" description="Pro residues" evidence="1">
    <location>
        <begin position="405"/>
        <end position="429"/>
    </location>
</feature>
<accession>A0A2S4W495</accession>
<feature type="compositionally biased region" description="Polar residues" evidence="1">
    <location>
        <begin position="115"/>
        <end position="134"/>
    </location>
</feature>
<comment type="caution">
    <text evidence="4">The sequence shown here is derived from an EMBL/GenBank/DDBJ whole genome shotgun (WGS) entry which is preliminary data.</text>
</comment>
<evidence type="ECO:0000313" key="5">
    <source>
        <dbReference type="Proteomes" id="UP000238274"/>
    </source>
</evidence>
<feature type="compositionally biased region" description="Basic and acidic residues" evidence="1">
    <location>
        <begin position="541"/>
        <end position="557"/>
    </location>
</feature>
<feature type="transmembrane region" description="Helical" evidence="2">
    <location>
        <begin position="1304"/>
        <end position="1322"/>
    </location>
</feature>
<feature type="transmembrane region" description="Helical" evidence="2">
    <location>
        <begin position="1220"/>
        <end position="1238"/>
    </location>
</feature>
<feature type="compositionally biased region" description="Polar residues" evidence="1">
    <location>
        <begin position="433"/>
        <end position="443"/>
    </location>
</feature>
<feature type="transmembrane region" description="Helical" evidence="2">
    <location>
        <begin position="759"/>
        <end position="778"/>
    </location>
</feature>
<feature type="region of interest" description="Disordered" evidence="1">
    <location>
        <begin position="308"/>
        <end position="567"/>
    </location>
</feature>
<name>A0A2S4W495_9BASI</name>
<reference evidence="5" key="3">
    <citation type="journal article" date="2018" name="Mol. Plant Microbe Interact.">
        <title>Genome sequence resources for the wheat stripe rust pathogen (Puccinia striiformis f. sp. tritici) and the barley stripe rust pathogen (Puccinia striiformis f. sp. hordei).</title>
        <authorList>
            <person name="Xia C."/>
            <person name="Wang M."/>
            <person name="Yin C."/>
            <person name="Cornejo O.E."/>
            <person name="Hulbert S.H."/>
            <person name="Chen X."/>
        </authorList>
    </citation>
    <scope>NUCLEOTIDE SEQUENCE [LARGE SCALE GENOMIC DNA]</scope>
    <source>
        <strain evidence="5">93TX-2</strain>
    </source>
</reference>
<dbReference type="VEuPathDB" id="FungiDB:PSHT_06614"/>
<keyword evidence="2" id="KW-0472">Membrane</keyword>
<dbReference type="PRINTS" id="PR01217">
    <property type="entry name" value="PRICHEXTENSN"/>
</dbReference>
<evidence type="ECO:0008006" key="6">
    <source>
        <dbReference type="Google" id="ProtNLM"/>
    </source>
</evidence>